<sequence length="265" mass="30808">MINYVWFYHNLPLSITGHIAKFFTMTYSSTMATAYYFLYIYVSFLLMLPIWRKLVRAMTQELYLYLILLNLVFVGCIPVISMLIFKGTAEINYFLNPLLAVSEPTFYFLIGYWIEHVLPDSWITPRNLFKLGLAALLGSVIAAGMTYYHGIIAGGLTEAISERFYDSFLFLNTAFVFCFSKWWFSTHTISDAWRNRLIFLGSVSFGVMLFEEITRNLTHPIFGKMLAYLPRIPFIDAVIWICLAYALGIIITYFIKKIPYFNKLI</sequence>
<dbReference type="KEGG" id="dho:Dia5BBH33_10660"/>
<feature type="transmembrane region" description="Helical" evidence="1">
    <location>
        <begin position="164"/>
        <end position="184"/>
    </location>
</feature>
<feature type="transmembrane region" description="Helical" evidence="1">
    <location>
        <begin position="196"/>
        <end position="214"/>
    </location>
</feature>
<keyword evidence="1" id="KW-0472">Membrane</keyword>
<dbReference type="EMBL" id="AP019697">
    <property type="protein sequence ID" value="BBK25131.1"/>
    <property type="molecule type" value="Genomic_DNA"/>
</dbReference>
<feature type="transmembrane region" description="Helical" evidence="1">
    <location>
        <begin position="131"/>
        <end position="152"/>
    </location>
</feature>
<dbReference type="AlphaFoldDB" id="A0A8D5A2K3"/>
<organism evidence="2 3">
    <name type="scientific">Dialister hominis</name>
    <dbReference type="NCBI Taxonomy" id="2582419"/>
    <lineage>
        <taxon>Bacteria</taxon>
        <taxon>Bacillati</taxon>
        <taxon>Bacillota</taxon>
        <taxon>Negativicutes</taxon>
        <taxon>Veillonellales</taxon>
        <taxon>Veillonellaceae</taxon>
        <taxon>Dialister</taxon>
    </lineage>
</organism>
<gene>
    <name evidence="2" type="ORF">Dia5BBH33_10660</name>
</gene>
<name>A0A8D5A2K3_9FIRM</name>
<accession>A0A8D5A2K3</accession>
<protein>
    <submittedName>
        <fullName evidence="2">Uncharacterized protein</fullName>
    </submittedName>
</protein>
<dbReference type="Proteomes" id="UP000320585">
    <property type="component" value="Chromosome"/>
</dbReference>
<feature type="transmembrane region" description="Helical" evidence="1">
    <location>
        <begin position="33"/>
        <end position="51"/>
    </location>
</feature>
<feature type="transmembrane region" description="Helical" evidence="1">
    <location>
        <begin position="234"/>
        <end position="255"/>
    </location>
</feature>
<evidence type="ECO:0000313" key="2">
    <source>
        <dbReference type="EMBL" id="BBK25131.1"/>
    </source>
</evidence>
<evidence type="ECO:0000256" key="1">
    <source>
        <dbReference type="SAM" id="Phobius"/>
    </source>
</evidence>
<evidence type="ECO:0000313" key="3">
    <source>
        <dbReference type="Proteomes" id="UP000320585"/>
    </source>
</evidence>
<keyword evidence="1" id="KW-1133">Transmembrane helix</keyword>
<keyword evidence="3" id="KW-1185">Reference proteome</keyword>
<proteinExistence type="predicted"/>
<feature type="transmembrane region" description="Helical" evidence="1">
    <location>
        <begin position="63"/>
        <end position="85"/>
    </location>
</feature>
<feature type="transmembrane region" description="Helical" evidence="1">
    <location>
        <begin position="91"/>
        <end position="110"/>
    </location>
</feature>
<keyword evidence="1" id="KW-0812">Transmembrane</keyword>
<reference evidence="3" key="1">
    <citation type="submission" date="2019-05" db="EMBL/GenBank/DDBJ databases">
        <title>Complete genome sequencing of Dialister sp. strain 5BBH33.</title>
        <authorList>
            <person name="Sakamoto M."/>
            <person name="Murakami T."/>
            <person name="Mori H."/>
        </authorList>
    </citation>
    <scope>NUCLEOTIDE SEQUENCE [LARGE SCALE GENOMIC DNA]</scope>
    <source>
        <strain evidence="3">5BBH33</strain>
    </source>
</reference>